<accession>A0ABY6TY03</accession>
<feature type="region of interest" description="Disordered" evidence="1">
    <location>
        <begin position="103"/>
        <end position="161"/>
    </location>
</feature>
<evidence type="ECO:0000313" key="2">
    <source>
        <dbReference type="EMBL" id="VUC23628.1"/>
    </source>
</evidence>
<evidence type="ECO:0008006" key="4">
    <source>
        <dbReference type="Google" id="ProtNLM"/>
    </source>
</evidence>
<gene>
    <name evidence="2" type="ORF">CLO192961_LOCUS121710</name>
</gene>
<feature type="region of interest" description="Disordered" evidence="1">
    <location>
        <begin position="1"/>
        <end position="28"/>
    </location>
</feature>
<comment type="caution">
    <text evidence="2">The sequence shown here is derived from an EMBL/GenBank/DDBJ whole genome shotgun (WGS) entry which is preliminary data.</text>
</comment>
<organism evidence="2 3">
    <name type="scientific">Bionectria ochroleuca</name>
    <name type="common">Gliocladium roseum</name>
    <dbReference type="NCBI Taxonomy" id="29856"/>
    <lineage>
        <taxon>Eukaryota</taxon>
        <taxon>Fungi</taxon>
        <taxon>Dikarya</taxon>
        <taxon>Ascomycota</taxon>
        <taxon>Pezizomycotina</taxon>
        <taxon>Sordariomycetes</taxon>
        <taxon>Hypocreomycetidae</taxon>
        <taxon>Hypocreales</taxon>
        <taxon>Bionectriaceae</taxon>
        <taxon>Clonostachys</taxon>
    </lineage>
</organism>
<dbReference type="Proteomes" id="UP000766486">
    <property type="component" value="Unassembled WGS sequence"/>
</dbReference>
<name>A0ABY6TY03_BIOOC</name>
<sequence length="977" mass="110466">MPRQSKSNVGARSKGSKGKAPVRGANGKAPVYGDIRNFFATPASTGPSNAKTEAQLDIAANANEAPCHDDDEDCLFAGGSDHESSHDFDAACDEVEACSADEVEAQRDLPGVHDVSEDYIDDSDDSDDEYVAVDEDEDDAQHEDESMEEETDSFRPSKRPRLGTAEEWVHDYNEKNPVSDEDKDLKRFQSKFQEFLVRLHNFACDDEDGELKDWKSIPRDHRAMTKGFRRMISTIHPNDLGKKIMKDHMPRKVQQILGRESLTPLDLLELPKPPVGTRHRLTYADIPVRVGVENICQRNSKLSTSSKGTVKSVKSGVVLDPLMEAGVYAGSSLRPSGGMDRVVDHEKAANKVRNIESNIKHYKFSAQADVVPSFHIFGLWTNPDAMEQVPEQDPERWMPCFLEGILMAYLGLYTRRNRAFGDKAMIIFSDESYDLVAALREGLQLPNLARWSLNRAWPLMQGVPNGMVTATHCANEGCRAPNVGKFPKKPYYFGSKKFRSINGDCYGYARKNDGQLRSREGRANGYFAREAFADDVNKVWFADGNARQCYNAACGVAIPEHADIFGFMKGIRCRRCHTHARKNKVEWQPDGVVVDDGTCDKCGSNEVAIHGHGGKMHCDDCNIIQCCFDNETEANNTSRTSKVVHACANPGCQSAAIENMTNLVEDIVSHKWRCLPCDWSVSTLGVEIPEGLQQVPKPADEAFRGPIPHHRFNDTKCVDCDRYATFSQWTEAENGYKCGLCDHKPCAGINCQTHIVLMTSMRPGGKPDEYLCVPCYFAGQRRSRQDRRENPLGRLQRSEDWVCGNTVCPYATTKWNGDWGYIEGRRKDASARRCSSCFRYWKANGRDRTKFNQENGRQDRSQGRLCEACSCFEPPGGKGAGWGYQEGKFLCRKCWQYYDRHGEHFDPSNPDKFSRRMPKDRKCCNCSRTKADLKKSEAFHFQEGYPRDESHVRCTRCFRHFTSNKNRHRLEWPEKDW</sequence>
<reference evidence="2 3" key="1">
    <citation type="submission" date="2019-06" db="EMBL/GenBank/DDBJ databases">
        <authorList>
            <person name="Broberg M."/>
        </authorList>
    </citation>
    <scope>NUCLEOTIDE SEQUENCE [LARGE SCALE GENOMIC DNA]</scope>
</reference>
<protein>
    <recommendedName>
        <fullName evidence="4">GATA-type domain-containing protein</fullName>
    </recommendedName>
</protein>
<feature type="compositionally biased region" description="Basic and acidic residues" evidence="1">
    <location>
        <begin position="104"/>
        <end position="116"/>
    </location>
</feature>
<feature type="compositionally biased region" description="Polar residues" evidence="1">
    <location>
        <begin position="1"/>
        <end position="10"/>
    </location>
</feature>
<evidence type="ECO:0000313" key="3">
    <source>
        <dbReference type="Proteomes" id="UP000766486"/>
    </source>
</evidence>
<evidence type="ECO:0000256" key="1">
    <source>
        <dbReference type="SAM" id="MobiDB-lite"/>
    </source>
</evidence>
<feature type="compositionally biased region" description="Acidic residues" evidence="1">
    <location>
        <begin position="117"/>
        <end position="151"/>
    </location>
</feature>
<proteinExistence type="predicted"/>
<dbReference type="EMBL" id="CABFNS010000710">
    <property type="protein sequence ID" value="VUC23628.1"/>
    <property type="molecule type" value="Genomic_DNA"/>
</dbReference>
<keyword evidence="3" id="KW-1185">Reference proteome</keyword>